<comment type="caution">
    <text evidence="2">The sequence shown here is derived from an EMBL/GenBank/DDBJ whole genome shotgun (WGS) entry which is preliminary data.</text>
</comment>
<protein>
    <submittedName>
        <fullName evidence="2">Uncharacterized protein</fullName>
    </submittedName>
</protein>
<accession>A0A4Y9PNQ1</accession>
<dbReference type="InterPro" id="IPR032871">
    <property type="entry name" value="AHH_dom_containing"/>
</dbReference>
<dbReference type="AlphaFoldDB" id="A0A4Y9PNQ1"/>
<organism evidence="2 3">
    <name type="scientific">Bradyrhizobium frederickii</name>
    <dbReference type="NCBI Taxonomy" id="2560054"/>
    <lineage>
        <taxon>Bacteria</taxon>
        <taxon>Pseudomonadati</taxon>
        <taxon>Pseudomonadota</taxon>
        <taxon>Alphaproteobacteria</taxon>
        <taxon>Hyphomicrobiales</taxon>
        <taxon>Nitrobacteraceae</taxon>
        <taxon>Bradyrhizobium</taxon>
    </lineage>
</organism>
<evidence type="ECO:0000313" key="2">
    <source>
        <dbReference type="EMBL" id="TFV80596.1"/>
    </source>
</evidence>
<dbReference type="Proteomes" id="UP000297700">
    <property type="component" value="Unassembled WGS sequence"/>
</dbReference>
<evidence type="ECO:0000256" key="1">
    <source>
        <dbReference type="SAM" id="MobiDB-lite"/>
    </source>
</evidence>
<dbReference type="RefSeq" id="WP_135161905.1">
    <property type="nucleotide sequence ID" value="NZ_SPQS01000001.1"/>
</dbReference>
<gene>
    <name evidence="2" type="ORF">E4K64_01965</name>
</gene>
<proteinExistence type="predicted"/>
<dbReference type="Pfam" id="PF14412">
    <property type="entry name" value="AHH"/>
    <property type="match status" value="1"/>
</dbReference>
<sequence length="543" mass="57945">MSIFSDHHIIPYKCKGPSTSSGIDLKTFDIDSPVNRIYLPANREFAAELKVSPHPGGHVEPYIRLICDKLDKIADIESPDEQFAEIKILIDAMRVGFLNGHLYTNIPVDKTREEVVQWIEKIVEDPKAYLGIYPDQLRTVRDIEQRAAAAGQDHLIKWLLYLGHPERQKLIDEAIARDPDVNLTERNRHLGGTPWSKFEVFDPSSDILQTPGSRPPDPRDFQPLPGYSSPSLAGLDKQEGRTRIDPSFTGALPAFPAVGRNEQQFDRLPPTVAAPSDPLVLTSDPATGTSLPFYDNPLAGGTSVARDALPWLAGAAAAGAAAPFIPAWLLGIGGIFALSRAATAEESSPGAPMSAATPSGGVFSTGASAHGTIGNGLNVDNAAGSRGSTTVEPQLGGTSWLDLEAPTLTFADRFGNWAGTRAGTVPVTDVSEAAPAPAAGSVAPENVRRLAQVNESNAGSVFTSGSAPVPYLPSTEFNERFGSWTVPTAGNGQPQSSKPIGTFADEPSYFIPPPIFGVGGPGNPSKDAEEWFSRWIRPLFTPE</sequence>
<dbReference type="EMBL" id="SPQS01000001">
    <property type="protein sequence ID" value="TFV80596.1"/>
    <property type="molecule type" value="Genomic_DNA"/>
</dbReference>
<reference evidence="2 3" key="1">
    <citation type="submission" date="2019-03" db="EMBL/GenBank/DDBJ databases">
        <title>Bradyrhizobium strains diversity.</title>
        <authorList>
            <person name="Urquiaga M.C.O."/>
            <person name="Hungria M."/>
            <person name="Delamuta J.R.M."/>
            <person name="Klepa M.S."/>
        </authorList>
    </citation>
    <scope>NUCLEOTIDE SEQUENCE [LARGE SCALE GENOMIC DNA]</scope>
    <source>
        <strain evidence="2 3">CNPSo 3426</strain>
    </source>
</reference>
<feature type="region of interest" description="Disordered" evidence="1">
    <location>
        <begin position="194"/>
        <end position="239"/>
    </location>
</feature>
<name>A0A4Y9PNQ1_9BRAD</name>
<evidence type="ECO:0000313" key="3">
    <source>
        <dbReference type="Proteomes" id="UP000297700"/>
    </source>
</evidence>